<name>D8PWX0_SCHCM</name>
<dbReference type="KEGG" id="scm:SCHCO_02606101"/>
<dbReference type="OrthoDB" id="3269357at2759"/>
<evidence type="ECO:0000256" key="1">
    <source>
        <dbReference type="SAM" id="MobiDB-lite"/>
    </source>
</evidence>
<dbReference type="Proteomes" id="UP000007431">
    <property type="component" value="Unassembled WGS sequence"/>
</dbReference>
<feature type="transmembrane region" description="Helical" evidence="2">
    <location>
        <begin position="82"/>
        <end position="103"/>
    </location>
</feature>
<dbReference type="OMA" id="VWFECTW"/>
<evidence type="ECO:0000256" key="2">
    <source>
        <dbReference type="SAM" id="Phobius"/>
    </source>
</evidence>
<dbReference type="VEuPathDB" id="FungiDB:SCHCODRAFT_02606101"/>
<gene>
    <name evidence="3" type="ORF">SCHCODRAFT_81373</name>
</gene>
<feature type="transmembrane region" description="Helical" evidence="2">
    <location>
        <begin position="7"/>
        <end position="28"/>
    </location>
</feature>
<sequence length="353" mass="38506">MVNLLLFLRYVAFAVFIICNAIIASVAVWNLSLARTVDFGSVAQVDTYLIFVAASGLVLAFTIVFTQLAIPNAVFGRVFSECIWVALYWIMELAGAAAISALGRTMCDSDDLRLTNQSSTIVHDSCASSQVLMGFSWICALTLMMYLVALVTTTVSHYNEDPQAWHCKIRDYPWASSESSHNGSSRAPTPSSIEKATLSVPTTQSRHLRPLISVLNRSNTATSSPESIIHPFPLPATSQKPVPAAPAQRAPNGTRETHNRQPSNNSYYSRPVQASMPRASLQMPSYHNPNRPPSPPRDWRSETSSQQQRRTPSPPAVGAGSAASSTASRGSRRVPGHRPPPLDLSKISAFRQR</sequence>
<feature type="transmembrane region" description="Helical" evidence="2">
    <location>
        <begin position="131"/>
        <end position="151"/>
    </location>
</feature>
<feature type="region of interest" description="Disordered" evidence="1">
    <location>
        <begin position="178"/>
        <end position="204"/>
    </location>
</feature>
<dbReference type="GeneID" id="9595870"/>
<evidence type="ECO:0000313" key="4">
    <source>
        <dbReference type="Proteomes" id="UP000007431"/>
    </source>
</evidence>
<feature type="transmembrane region" description="Helical" evidence="2">
    <location>
        <begin position="48"/>
        <end position="70"/>
    </location>
</feature>
<keyword evidence="2" id="KW-1133">Transmembrane helix</keyword>
<evidence type="ECO:0000313" key="3">
    <source>
        <dbReference type="EMBL" id="EFJ00292.1"/>
    </source>
</evidence>
<keyword evidence="2" id="KW-0472">Membrane</keyword>
<evidence type="ECO:0008006" key="5">
    <source>
        <dbReference type="Google" id="ProtNLM"/>
    </source>
</evidence>
<dbReference type="EMBL" id="GL377303">
    <property type="protein sequence ID" value="EFJ00292.1"/>
    <property type="molecule type" value="Genomic_DNA"/>
</dbReference>
<dbReference type="AlphaFoldDB" id="D8PWX0"/>
<dbReference type="STRING" id="578458.D8PWX0"/>
<protein>
    <recommendedName>
        <fullName evidence="5">MARVEL domain-containing protein</fullName>
    </recommendedName>
</protein>
<accession>D8PWX0</accession>
<dbReference type="HOGENOM" id="CLU_053575_0_0_1"/>
<feature type="region of interest" description="Disordered" evidence="1">
    <location>
        <begin position="218"/>
        <end position="353"/>
    </location>
</feature>
<dbReference type="InParanoid" id="D8PWX0"/>
<keyword evidence="4" id="KW-1185">Reference proteome</keyword>
<organism evidence="4">
    <name type="scientific">Schizophyllum commune (strain H4-8 / FGSC 9210)</name>
    <name type="common">Split gill fungus</name>
    <dbReference type="NCBI Taxonomy" id="578458"/>
    <lineage>
        <taxon>Eukaryota</taxon>
        <taxon>Fungi</taxon>
        <taxon>Dikarya</taxon>
        <taxon>Basidiomycota</taxon>
        <taxon>Agaricomycotina</taxon>
        <taxon>Agaricomycetes</taxon>
        <taxon>Agaricomycetidae</taxon>
        <taxon>Agaricales</taxon>
        <taxon>Schizophyllaceae</taxon>
        <taxon>Schizophyllum</taxon>
    </lineage>
</organism>
<feature type="compositionally biased region" description="Low complexity" evidence="1">
    <location>
        <begin position="316"/>
        <end position="329"/>
    </location>
</feature>
<proteinExistence type="predicted"/>
<keyword evidence="2" id="KW-0812">Transmembrane</keyword>
<dbReference type="eggNOG" id="ENOG502SR8G">
    <property type="taxonomic scope" value="Eukaryota"/>
</dbReference>
<dbReference type="RefSeq" id="XP_003035194.1">
    <property type="nucleotide sequence ID" value="XM_003035148.1"/>
</dbReference>
<reference evidence="3 4" key="1">
    <citation type="journal article" date="2010" name="Nat. Biotechnol.">
        <title>Genome sequence of the model mushroom Schizophyllum commune.</title>
        <authorList>
            <person name="Ohm R.A."/>
            <person name="de Jong J.F."/>
            <person name="Lugones L.G."/>
            <person name="Aerts A."/>
            <person name="Kothe E."/>
            <person name="Stajich J.E."/>
            <person name="de Vries R.P."/>
            <person name="Record E."/>
            <person name="Levasseur A."/>
            <person name="Baker S.E."/>
            <person name="Bartholomew K.A."/>
            <person name="Coutinho P.M."/>
            <person name="Erdmann S."/>
            <person name="Fowler T.J."/>
            <person name="Gathman A.C."/>
            <person name="Lombard V."/>
            <person name="Henrissat B."/>
            <person name="Knabe N."/>
            <person name="Kuees U."/>
            <person name="Lilly W.W."/>
            <person name="Lindquist E."/>
            <person name="Lucas S."/>
            <person name="Magnuson J.K."/>
            <person name="Piumi F."/>
            <person name="Raudaskoski M."/>
            <person name="Salamov A."/>
            <person name="Schmutz J."/>
            <person name="Schwarze F.W.M.R."/>
            <person name="vanKuyk P.A."/>
            <person name="Horton J.S."/>
            <person name="Grigoriev I.V."/>
            <person name="Woesten H.A.B."/>
        </authorList>
    </citation>
    <scope>NUCLEOTIDE SEQUENCE [LARGE SCALE GENOMIC DNA]</scope>
    <source>
        <strain evidence="4">H4-8 / FGSC 9210</strain>
    </source>
</reference>